<protein>
    <recommendedName>
        <fullName evidence="4">Exocyst complex component Sec8</fullName>
    </recommendedName>
</protein>
<keyword evidence="1 4" id="KW-0813">Transport</keyword>
<feature type="region of interest" description="Disordered" evidence="5">
    <location>
        <begin position="399"/>
        <end position="435"/>
    </location>
</feature>
<dbReference type="GO" id="GO:0000145">
    <property type="term" value="C:exocyst"/>
    <property type="evidence" value="ECO:0007669"/>
    <property type="project" value="UniProtKB-UniRule"/>
</dbReference>
<evidence type="ECO:0000313" key="8">
    <source>
        <dbReference type="EMBL" id="TIA91919.1"/>
    </source>
</evidence>
<keyword evidence="2 4" id="KW-0268">Exocytosis</keyword>
<dbReference type="GO" id="GO:0015031">
    <property type="term" value="P:protein transport"/>
    <property type="evidence" value="ECO:0007669"/>
    <property type="project" value="UniProtKB-KW"/>
</dbReference>
<evidence type="ECO:0000313" key="9">
    <source>
        <dbReference type="Proteomes" id="UP000310189"/>
    </source>
</evidence>
<organism evidence="8 9">
    <name type="scientific">Wallemia hederae</name>
    <dbReference type="NCBI Taxonomy" id="1540922"/>
    <lineage>
        <taxon>Eukaryota</taxon>
        <taxon>Fungi</taxon>
        <taxon>Dikarya</taxon>
        <taxon>Basidiomycota</taxon>
        <taxon>Wallemiomycotina</taxon>
        <taxon>Wallemiomycetes</taxon>
        <taxon>Wallemiales</taxon>
        <taxon>Wallemiaceae</taxon>
        <taxon>Wallemia</taxon>
    </lineage>
</organism>
<dbReference type="InterPro" id="IPR007191">
    <property type="entry name" value="Sec8_exocyst_N"/>
</dbReference>
<dbReference type="PANTHER" id="PTHR14146:SF0">
    <property type="entry name" value="EXOCYST COMPLEX COMPONENT 4"/>
    <property type="match status" value="1"/>
</dbReference>
<feature type="region of interest" description="Disordered" evidence="5">
    <location>
        <begin position="1"/>
        <end position="47"/>
    </location>
</feature>
<dbReference type="AlphaFoldDB" id="A0A4T0FTD8"/>
<dbReference type="OrthoDB" id="272977at2759"/>
<feature type="compositionally biased region" description="Low complexity" evidence="5">
    <location>
        <begin position="408"/>
        <end position="432"/>
    </location>
</feature>
<evidence type="ECO:0000256" key="3">
    <source>
        <dbReference type="ARBA" id="ARBA00022927"/>
    </source>
</evidence>
<evidence type="ECO:0000256" key="5">
    <source>
        <dbReference type="SAM" id="MobiDB-lite"/>
    </source>
</evidence>
<reference evidence="8 9" key="1">
    <citation type="submission" date="2019-03" db="EMBL/GenBank/DDBJ databases">
        <title>Sequencing 23 genomes of Wallemia ichthyophaga.</title>
        <authorList>
            <person name="Gostincar C."/>
        </authorList>
    </citation>
    <scope>NUCLEOTIDE SEQUENCE [LARGE SCALE GENOMIC DNA]</scope>
    <source>
        <strain evidence="8 9">EXF-5753</strain>
    </source>
</reference>
<evidence type="ECO:0000256" key="4">
    <source>
        <dbReference type="RuleBase" id="RU367079"/>
    </source>
</evidence>
<dbReference type="GO" id="GO:0090522">
    <property type="term" value="P:vesicle tethering involved in exocytosis"/>
    <property type="evidence" value="ECO:0007669"/>
    <property type="project" value="UniProtKB-UniRule"/>
</dbReference>
<dbReference type="GO" id="GO:0006904">
    <property type="term" value="P:vesicle docking involved in exocytosis"/>
    <property type="evidence" value="ECO:0007669"/>
    <property type="project" value="InterPro"/>
</dbReference>
<feature type="compositionally biased region" description="Low complexity" evidence="5">
    <location>
        <begin position="1"/>
        <end position="13"/>
    </location>
</feature>
<dbReference type="EMBL" id="SPNW01000009">
    <property type="protein sequence ID" value="TIA91919.1"/>
    <property type="molecule type" value="Genomic_DNA"/>
</dbReference>
<keyword evidence="9" id="KW-1185">Reference proteome</keyword>
<dbReference type="InterPro" id="IPR048630">
    <property type="entry name" value="Sec8_M"/>
</dbReference>
<feature type="domain" description="Exocyst complex component Sec8 N-terminal" evidence="6">
    <location>
        <begin position="56"/>
        <end position="192"/>
    </location>
</feature>
<feature type="region of interest" description="Disordered" evidence="5">
    <location>
        <begin position="315"/>
        <end position="351"/>
    </location>
</feature>
<dbReference type="Pfam" id="PF04048">
    <property type="entry name" value="Sec8_N"/>
    <property type="match status" value="1"/>
</dbReference>
<dbReference type="InterPro" id="IPR039682">
    <property type="entry name" value="Sec8/EXOC4"/>
</dbReference>
<comment type="function">
    <text evidence="4">Component of the exocyst complex involved in the docking of exocytic vesicles with fusion sites on the plasma membrane.</text>
</comment>
<evidence type="ECO:0000256" key="1">
    <source>
        <dbReference type="ARBA" id="ARBA00022448"/>
    </source>
</evidence>
<feature type="domain" description="Exocyst complex component Sec8 middle helical bundle" evidence="7">
    <location>
        <begin position="348"/>
        <end position="637"/>
    </location>
</feature>
<accession>A0A4T0FTD8</accession>
<proteinExistence type="inferred from homology"/>
<keyword evidence="3 4" id="KW-0653">Protein transport</keyword>
<name>A0A4T0FTD8_9BASI</name>
<sequence length="1116" mass="124970">MENNDAQRPSRPARSQRRTRQESVVKPSTAIASPSPPHFDRQNSLDSLDDGTFGDINNVLKHVRNEWAYVMEPDFNPVTLGLNLLDDSESEALSSFLDTKHNLEDALQSIFNSHSDAFEATISAHSSFSNTLLDTAHTIHDTRYSLKEARDGLNVRRNDLRALWTKGDQLKDALATLDLIDGLRGVPERLETLISEKRWIEGVLLLDNALRVVKLPSLSDVGAIVDLRLFLLSQENALRELLIEELHNHVYLKTYHSDKRWRAYKPAEAHNQVQAQVQGEEELERYTHRLNETKLKDWRKHSEMNADANALINPIPSPTITNNSPLPSPAVPDFAESDAKGKGIPTPSESDTYEYTQSLLEALHILHRLPEVVDLLPQRLPIEMQTLISDTVEEVSSRADAVRKGCNSRRNGNKSNSNSNNDSSNNDSTTSSPAQSAVTAGIISSLFRDTDNTQKAHELDLGAHILRDLLYTLFSKINAVLSSLKAVDAVVGNLTAHSQSLSLVEMWRLVQMELQTLIQGCLIREGESGTGSTNLVASINDVLRHSASARDRAKSLFKFSDTDAKVVAKHLKSHEEALSRILSTTMPGLVGNTSSLQNNLLEQGSSTTAIGSDVDRAYTRLTPADAFNIPVLFQPTCTFIDGAETVLGVRGAAASRSQSSHHLSPLREFMDTFIEKVFLPQLQDKVMEIFQGAVASADAFAEETDRVGDSPRPVVKHKSVFGLLDLISHLSEMLRSTPFHKEAYSRLIITVIIQYYQRSSERFIDLVGRSSSASGEAATPAQGTPDLKLSAKWAQRPELTACLTELLATSDADGTKKSELCAQESRVEMGINDANRVRYDDMINSKKKLIGLGHLFSSLKWFVVKLSALKVASEQLLPDEDYTMAQRAPHNSTDKADLPLTKDMVLRFEALLQTYHQLIDMILFTMRLEVRVIVVYYFDAGLRSEYDGSDSDRPDDYILETNRQMIKIDDVASKTLTDEEKRFLFDGVGMLMDKMLMSSTRSIPYVNRNGGARMIRNIRSLQQNLKTIITWPVGIEFGASRRFWELYMTPPSQWLTEIRDKGRAEFSFDEYESLLKLQCGVLNGEGVTTTSEDDKSRRAYNDYHIELYQLMMDDEM</sequence>
<gene>
    <name evidence="8" type="ORF">E3P99_00854</name>
</gene>
<comment type="similarity">
    <text evidence="4">Belongs to the SEC8 family.</text>
</comment>
<dbReference type="Pfam" id="PF20652">
    <property type="entry name" value="Sec8_C"/>
    <property type="match status" value="1"/>
</dbReference>
<dbReference type="GO" id="GO:0006893">
    <property type="term" value="P:Golgi to plasma membrane transport"/>
    <property type="evidence" value="ECO:0007669"/>
    <property type="project" value="TreeGrafter"/>
</dbReference>
<evidence type="ECO:0000256" key="2">
    <source>
        <dbReference type="ARBA" id="ARBA00022483"/>
    </source>
</evidence>
<evidence type="ECO:0000259" key="6">
    <source>
        <dbReference type="Pfam" id="PF04048"/>
    </source>
</evidence>
<dbReference type="PANTHER" id="PTHR14146">
    <property type="entry name" value="EXOCYST COMPLEX COMPONENT 4"/>
    <property type="match status" value="1"/>
</dbReference>
<dbReference type="Proteomes" id="UP000310189">
    <property type="component" value="Unassembled WGS sequence"/>
</dbReference>
<evidence type="ECO:0000259" key="7">
    <source>
        <dbReference type="Pfam" id="PF20652"/>
    </source>
</evidence>
<dbReference type="GO" id="GO:0006612">
    <property type="term" value="P:protein targeting to membrane"/>
    <property type="evidence" value="ECO:0007669"/>
    <property type="project" value="UniProtKB-UniRule"/>
</dbReference>
<comment type="caution">
    <text evidence="8">The sequence shown here is derived from an EMBL/GenBank/DDBJ whole genome shotgun (WGS) entry which is preliminary data.</text>
</comment>